<keyword evidence="3" id="KW-1185">Reference proteome</keyword>
<comment type="caution">
    <text evidence="2">The sequence shown here is derived from an EMBL/GenBank/DDBJ whole genome shotgun (WGS) entry which is preliminary data.</text>
</comment>
<name>A0A6A0A6M6_HAELA</name>
<dbReference type="EMBL" id="BLLF01003770">
    <property type="protein sequence ID" value="GFH28168.1"/>
    <property type="molecule type" value="Genomic_DNA"/>
</dbReference>
<organism evidence="2 3">
    <name type="scientific">Haematococcus lacustris</name>
    <name type="common">Green alga</name>
    <name type="synonym">Haematococcus pluvialis</name>
    <dbReference type="NCBI Taxonomy" id="44745"/>
    <lineage>
        <taxon>Eukaryota</taxon>
        <taxon>Viridiplantae</taxon>
        <taxon>Chlorophyta</taxon>
        <taxon>core chlorophytes</taxon>
        <taxon>Chlorophyceae</taxon>
        <taxon>CS clade</taxon>
        <taxon>Chlamydomonadales</taxon>
        <taxon>Haematococcaceae</taxon>
        <taxon>Haematococcus</taxon>
    </lineage>
</organism>
<sequence>WCARHQRDIHLAGIRLDICHFVLRCLMMVLQAQQMQMEVLEVRAQAAILQNRT</sequence>
<evidence type="ECO:0000313" key="3">
    <source>
        <dbReference type="Proteomes" id="UP000485058"/>
    </source>
</evidence>
<feature type="chain" id="PRO_5025509063" evidence="1">
    <location>
        <begin position="33"/>
        <end position="53"/>
    </location>
</feature>
<proteinExistence type="predicted"/>
<dbReference type="AlphaFoldDB" id="A0A6A0A6M6"/>
<evidence type="ECO:0000256" key="1">
    <source>
        <dbReference type="SAM" id="SignalP"/>
    </source>
</evidence>
<feature type="non-terminal residue" evidence="2">
    <location>
        <position position="53"/>
    </location>
</feature>
<keyword evidence="1" id="KW-0732">Signal</keyword>
<accession>A0A6A0A6M6</accession>
<evidence type="ECO:0000313" key="2">
    <source>
        <dbReference type="EMBL" id="GFH28168.1"/>
    </source>
</evidence>
<protein>
    <submittedName>
        <fullName evidence="2">Uncharacterized protein</fullName>
    </submittedName>
</protein>
<gene>
    <name evidence="2" type="ORF">HaLaN_26612</name>
</gene>
<reference evidence="2 3" key="1">
    <citation type="submission" date="2020-02" db="EMBL/GenBank/DDBJ databases">
        <title>Draft genome sequence of Haematococcus lacustris strain NIES-144.</title>
        <authorList>
            <person name="Morimoto D."/>
            <person name="Nakagawa S."/>
            <person name="Yoshida T."/>
            <person name="Sawayama S."/>
        </authorList>
    </citation>
    <scope>NUCLEOTIDE SEQUENCE [LARGE SCALE GENOMIC DNA]</scope>
    <source>
        <strain evidence="2 3">NIES-144</strain>
    </source>
</reference>
<dbReference type="Proteomes" id="UP000485058">
    <property type="component" value="Unassembled WGS sequence"/>
</dbReference>
<feature type="signal peptide" evidence="1">
    <location>
        <begin position="1"/>
        <end position="32"/>
    </location>
</feature>
<feature type="non-terminal residue" evidence="2">
    <location>
        <position position="1"/>
    </location>
</feature>